<dbReference type="CDD" id="cd03590">
    <property type="entry name" value="CLECT_DC-SIGN_like"/>
    <property type="match status" value="1"/>
</dbReference>
<dbReference type="Pfam" id="PF00059">
    <property type="entry name" value="Lectin_C"/>
    <property type="match status" value="1"/>
</dbReference>
<dbReference type="InParanoid" id="A0A668A7A1"/>
<evidence type="ECO:0000256" key="3">
    <source>
        <dbReference type="SAM" id="Coils"/>
    </source>
</evidence>
<keyword evidence="4" id="KW-0732">Signal</keyword>
<feature type="signal peptide" evidence="4">
    <location>
        <begin position="1"/>
        <end position="22"/>
    </location>
</feature>
<keyword evidence="2" id="KW-1015">Disulfide bond</keyword>
<keyword evidence="1" id="KW-0430">Lectin</keyword>
<dbReference type="InterPro" id="IPR050111">
    <property type="entry name" value="C-type_lectin/snaclec_domain"/>
</dbReference>
<keyword evidence="3" id="KW-0175">Coiled coil</keyword>
<dbReference type="Ensembl" id="ENSMMDT00005044638.1">
    <property type="protein sequence ID" value="ENSMMDP00005043759.1"/>
    <property type="gene ID" value="ENSMMDG00005020118.1"/>
</dbReference>
<evidence type="ECO:0000256" key="4">
    <source>
        <dbReference type="SAM" id="SignalP"/>
    </source>
</evidence>
<sequence length="252" mass="28832">AAVCLGLLCLLLLAIVIGLVTSLNNMTQEGNQFQTSLNSTTQKRNQLQTSLNSTTQERNQLQTSLSSMTQERNQLQTSLNSMTQERNQFQTSLNIYEHFVWKCLCFLELTSQICPDGWITFSRSCYFISSESKSWDESRQDCLRRGADLVIIKSKEKEVKDGLYFIYTLIPKAKYVSAARKFRLWIGLSDLETEREWKWVDGSSLCYSYWAKGQPNDYGGGEDCGELRPAYDGWNDAPCSDGRPWICEKKTV</sequence>
<proteinExistence type="predicted"/>
<accession>A0A668A7A1</accession>
<reference evidence="6" key="3">
    <citation type="submission" date="2025-09" db="UniProtKB">
        <authorList>
            <consortium name="Ensembl"/>
        </authorList>
    </citation>
    <scope>IDENTIFICATION</scope>
</reference>
<dbReference type="PANTHER" id="PTHR22803">
    <property type="entry name" value="MANNOSE, PHOSPHOLIPASE, LECTIN RECEPTOR RELATED"/>
    <property type="match status" value="1"/>
</dbReference>
<feature type="chain" id="PRO_5025537940" description="C-type lectin domain-containing protein" evidence="4">
    <location>
        <begin position="23"/>
        <end position="252"/>
    </location>
</feature>
<keyword evidence="7" id="KW-1185">Reference proteome</keyword>
<dbReference type="InterPro" id="IPR033989">
    <property type="entry name" value="CD209-like_CTLD"/>
</dbReference>
<feature type="domain" description="C-type lectin" evidence="5">
    <location>
        <begin position="121"/>
        <end position="248"/>
    </location>
</feature>
<dbReference type="Gene3D" id="1.20.5.400">
    <property type="match status" value="1"/>
</dbReference>
<dbReference type="Proteomes" id="UP000472263">
    <property type="component" value="Chromosome 1"/>
</dbReference>
<dbReference type="GO" id="GO:0030246">
    <property type="term" value="F:carbohydrate binding"/>
    <property type="evidence" value="ECO:0007669"/>
    <property type="project" value="UniProtKB-KW"/>
</dbReference>
<evidence type="ECO:0000313" key="7">
    <source>
        <dbReference type="Proteomes" id="UP000472263"/>
    </source>
</evidence>
<protein>
    <recommendedName>
        <fullName evidence="5">C-type lectin domain-containing protein</fullName>
    </recommendedName>
</protein>
<feature type="coiled-coil region" evidence="3">
    <location>
        <begin position="37"/>
        <end position="85"/>
    </location>
</feature>
<dbReference type="PROSITE" id="PS50041">
    <property type="entry name" value="C_TYPE_LECTIN_2"/>
    <property type="match status" value="1"/>
</dbReference>
<dbReference type="SUPFAM" id="SSF56436">
    <property type="entry name" value="C-type lectin-like"/>
    <property type="match status" value="1"/>
</dbReference>
<evidence type="ECO:0000313" key="6">
    <source>
        <dbReference type="Ensembl" id="ENSMMDP00005043759.1"/>
    </source>
</evidence>
<evidence type="ECO:0000256" key="2">
    <source>
        <dbReference type="ARBA" id="ARBA00023157"/>
    </source>
</evidence>
<evidence type="ECO:0000259" key="5">
    <source>
        <dbReference type="PROSITE" id="PS50041"/>
    </source>
</evidence>
<dbReference type="Gene3D" id="3.10.100.10">
    <property type="entry name" value="Mannose-Binding Protein A, subunit A"/>
    <property type="match status" value="1"/>
</dbReference>
<dbReference type="GeneTree" id="ENSGT01020000230338"/>
<reference evidence="6" key="1">
    <citation type="submission" date="2019-06" db="EMBL/GenBank/DDBJ databases">
        <authorList>
            <consortium name="Wellcome Sanger Institute Data Sharing"/>
        </authorList>
    </citation>
    <scope>NUCLEOTIDE SEQUENCE [LARGE SCALE GENOMIC DNA]</scope>
</reference>
<name>A0A668A7A1_9TELE</name>
<evidence type="ECO:0000256" key="1">
    <source>
        <dbReference type="ARBA" id="ARBA00022734"/>
    </source>
</evidence>
<organism evidence="6 7">
    <name type="scientific">Myripristis murdjan</name>
    <name type="common">pinecone soldierfish</name>
    <dbReference type="NCBI Taxonomy" id="586833"/>
    <lineage>
        <taxon>Eukaryota</taxon>
        <taxon>Metazoa</taxon>
        <taxon>Chordata</taxon>
        <taxon>Craniata</taxon>
        <taxon>Vertebrata</taxon>
        <taxon>Euteleostomi</taxon>
        <taxon>Actinopterygii</taxon>
        <taxon>Neopterygii</taxon>
        <taxon>Teleostei</taxon>
        <taxon>Neoteleostei</taxon>
        <taxon>Acanthomorphata</taxon>
        <taxon>Holocentriformes</taxon>
        <taxon>Holocentridae</taxon>
        <taxon>Myripristis</taxon>
    </lineage>
</organism>
<dbReference type="PROSITE" id="PS00615">
    <property type="entry name" value="C_TYPE_LECTIN_1"/>
    <property type="match status" value="1"/>
</dbReference>
<dbReference type="InterPro" id="IPR018378">
    <property type="entry name" value="C-type_lectin_CS"/>
</dbReference>
<dbReference type="InterPro" id="IPR016187">
    <property type="entry name" value="CTDL_fold"/>
</dbReference>
<dbReference type="InterPro" id="IPR001304">
    <property type="entry name" value="C-type_lectin-like"/>
</dbReference>
<reference evidence="6" key="2">
    <citation type="submission" date="2025-08" db="UniProtKB">
        <authorList>
            <consortium name="Ensembl"/>
        </authorList>
    </citation>
    <scope>IDENTIFICATION</scope>
</reference>
<dbReference type="SMART" id="SM00034">
    <property type="entry name" value="CLECT"/>
    <property type="match status" value="1"/>
</dbReference>
<dbReference type="AlphaFoldDB" id="A0A668A7A1"/>
<dbReference type="InterPro" id="IPR016186">
    <property type="entry name" value="C-type_lectin-like/link_sf"/>
</dbReference>